<reference evidence="1 2" key="1">
    <citation type="journal article" date="2018" name="Nat. Genet.">
        <title>The Rosa genome provides new insights in the design of modern roses.</title>
        <authorList>
            <person name="Bendahmane M."/>
        </authorList>
    </citation>
    <scope>NUCLEOTIDE SEQUENCE [LARGE SCALE GENOMIC DNA]</scope>
    <source>
        <strain evidence="2">cv. Old Blush</strain>
    </source>
</reference>
<dbReference type="Gramene" id="PRQ20682">
    <property type="protein sequence ID" value="PRQ20682"/>
    <property type="gene ID" value="RchiOBHm_Chr7g0230821"/>
</dbReference>
<keyword evidence="2" id="KW-1185">Reference proteome</keyword>
<comment type="caution">
    <text evidence="1">The sequence shown here is derived from an EMBL/GenBank/DDBJ whole genome shotgun (WGS) entry which is preliminary data.</text>
</comment>
<name>A0A2P6PFH2_ROSCH</name>
<accession>A0A2P6PFH2</accession>
<dbReference type="AlphaFoldDB" id="A0A2P6PFH2"/>
<gene>
    <name evidence="1" type="ORF">RchiOBHm_Chr7g0230821</name>
</gene>
<dbReference type="Proteomes" id="UP000238479">
    <property type="component" value="Chromosome 7"/>
</dbReference>
<dbReference type="EMBL" id="PDCK01000045">
    <property type="protein sequence ID" value="PRQ20682.1"/>
    <property type="molecule type" value="Genomic_DNA"/>
</dbReference>
<protein>
    <submittedName>
        <fullName evidence="1">Uncharacterized protein</fullName>
    </submittedName>
</protein>
<organism evidence="1 2">
    <name type="scientific">Rosa chinensis</name>
    <name type="common">China rose</name>
    <dbReference type="NCBI Taxonomy" id="74649"/>
    <lineage>
        <taxon>Eukaryota</taxon>
        <taxon>Viridiplantae</taxon>
        <taxon>Streptophyta</taxon>
        <taxon>Embryophyta</taxon>
        <taxon>Tracheophyta</taxon>
        <taxon>Spermatophyta</taxon>
        <taxon>Magnoliopsida</taxon>
        <taxon>eudicotyledons</taxon>
        <taxon>Gunneridae</taxon>
        <taxon>Pentapetalae</taxon>
        <taxon>rosids</taxon>
        <taxon>fabids</taxon>
        <taxon>Rosales</taxon>
        <taxon>Rosaceae</taxon>
        <taxon>Rosoideae</taxon>
        <taxon>Rosoideae incertae sedis</taxon>
        <taxon>Rosa</taxon>
    </lineage>
</organism>
<proteinExistence type="predicted"/>
<evidence type="ECO:0000313" key="1">
    <source>
        <dbReference type="EMBL" id="PRQ20682.1"/>
    </source>
</evidence>
<sequence length="57" mass="6929">MYFILGFIIIKTPLRIIYSDVICIQRLCWPFLSKLSIIKYPEFAPFCFQHYELCFVF</sequence>
<evidence type="ECO:0000313" key="2">
    <source>
        <dbReference type="Proteomes" id="UP000238479"/>
    </source>
</evidence>